<dbReference type="InterPro" id="IPR036390">
    <property type="entry name" value="WH_DNA-bd_sf"/>
</dbReference>
<dbReference type="PANTHER" id="PTHR43537">
    <property type="entry name" value="TRANSCRIPTIONAL REGULATOR, GNTR FAMILY"/>
    <property type="match status" value="1"/>
</dbReference>
<dbReference type="Pfam" id="PF00392">
    <property type="entry name" value="GntR"/>
    <property type="match status" value="1"/>
</dbReference>
<dbReference type="CDD" id="cd07377">
    <property type="entry name" value="WHTH_GntR"/>
    <property type="match status" value="1"/>
</dbReference>
<feature type="domain" description="HTH gntR-type" evidence="4">
    <location>
        <begin position="16"/>
        <end position="83"/>
    </location>
</feature>
<proteinExistence type="predicted"/>
<keyword evidence="6" id="KW-1185">Reference proteome</keyword>
<evidence type="ECO:0000256" key="2">
    <source>
        <dbReference type="ARBA" id="ARBA00023125"/>
    </source>
</evidence>
<keyword evidence="2" id="KW-0238">DNA-binding</keyword>
<evidence type="ECO:0000259" key="4">
    <source>
        <dbReference type="PROSITE" id="PS50949"/>
    </source>
</evidence>
<dbReference type="PANTHER" id="PTHR43537:SF24">
    <property type="entry name" value="GLUCONATE OPERON TRANSCRIPTIONAL REPRESSOR"/>
    <property type="match status" value="1"/>
</dbReference>
<dbReference type="InterPro" id="IPR036388">
    <property type="entry name" value="WH-like_DNA-bd_sf"/>
</dbReference>
<accession>A0A3P3Q9Y1</accession>
<name>A0A3P3Q9Y1_9FIRM</name>
<dbReference type="PRINTS" id="PR00035">
    <property type="entry name" value="HTHGNTR"/>
</dbReference>
<evidence type="ECO:0000313" key="6">
    <source>
        <dbReference type="Proteomes" id="UP000276982"/>
    </source>
</evidence>
<dbReference type="Gene3D" id="1.10.10.10">
    <property type="entry name" value="Winged helix-like DNA-binding domain superfamily/Winged helix DNA-binding domain"/>
    <property type="match status" value="1"/>
</dbReference>
<dbReference type="AlphaFoldDB" id="A0A3P3Q9Y1"/>
<reference evidence="5 6" key="1">
    <citation type="submission" date="2018-11" db="EMBL/GenBank/DDBJ databases">
        <title>Genome sequencing of Lachnoanaerobaculum orale DSM 24553T.</title>
        <authorList>
            <person name="Kook J.-K."/>
            <person name="Park S.-N."/>
            <person name="Lim Y.K."/>
        </authorList>
    </citation>
    <scope>NUCLEOTIDE SEQUENCE [LARGE SCALE GENOMIC DNA]</scope>
    <source>
        <strain evidence="5 6">DSM 24553</strain>
    </source>
</reference>
<protein>
    <submittedName>
        <fullName evidence="5">GntR family transcriptional regulator</fullName>
    </submittedName>
</protein>
<evidence type="ECO:0000256" key="3">
    <source>
        <dbReference type="ARBA" id="ARBA00023163"/>
    </source>
</evidence>
<keyword evidence="1" id="KW-0805">Transcription regulation</keyword>
<keyword evidence="3" id="KW-0804">Transcription</keyword>
<dbReference type="GO" id="GO:0003677">
    <property type="term" value="F:DNA binding"/>
    <property type="evidence" value="ECO:0007669"/>
    <property type="project" value="UniProtKB-KW"/>
</dbReference>
<dbReference type="InterPro" id="IPR000524">
    <property type="entry name" value="Tscrpt_reg_HTH_GntR"/>
</dbReference>
<comment type="caution">
    <text evidence="5">The sequence shown here is derived from an EMBL/GenBank/DDBJ whole genome shotgun (WGS) entry which is preliminary data.</text>
</comment>
<gene>
    <name evidence="5" type="ORF">EHW90_09520</name>
</gene>
<dbReference type="SMART" id="SM00345">
    <property type="entry name" value="HTH_GNTR"/>
    <property type="match status" value="1"/>
</dbReference>
<dbReference type="GO" id="GO:0003700">
    <property type="term" value="F:DNA-binding transcription factor activity"/>
    <property type="evidence" value="ECO:0007669"/>
    <property type="project" value="InterPro"/>
</dbReference>
<sequence length="237" mass="27613">MLAYKVNLCLKGGMSISTVQNIYSEIENDILMLKLKPGQLISENSLCTRYNVSRTPIRSALSRLAGVGLVDIVPKSGSRVSMINMEIVKQIIYERFALESMVLKDFITIATENDIKKIEKSVIKLTKSYENTKNFKPDKFKETDLSMHELWYKKTGHTYLWEQIRKSDSNYTRFCMLDMLECKNYEQVILEHKQMYEMIKNRDTSKIEEVVKKHLYGGIERVNAALSNKFDEMFIAY</sequence>
<dbReference type="EMBL" id="RRCM01000001">
    <property type="protein sequence ID" value="RRJ17199.1"/>
    <property type="molecule type" value="Genomic_DNA"/>
</dbReference>
<dbReference type="Gene3D" id="1.20.120.530">
    <property type="entry name" value="GntR ligand-binding domain-like"/>
    <property type="match status" value="1"/>
</dbReference>
<dbReference type="InterPro" id="IPR011711">
    <property type="entry name" value="GntR_C"/>
</dbReference>
<dbReference type="Pfam" id="PF07729">
    <property type="entry name" value="FCD"/>
    <property type="match status" value="1"/>
</dbReference>
<dbReference type="Proteomes" id="UP000276982">
    <property type="component" value="Unassembled WGS sequence"/>
</dbReference>
<dbReference type="InterPro" id="IPR008920">
    <property type="entry name" value="TF_FadR/GntR_C"/>
</dbReference>
<dbReference type="SUPFAM" id="SSF46785">
    <property type="entry name" value="Winged helix' DNA-binding domain"/>
    <property type="match status" value="1"/>
</dbReference>
<dbReference type="SUPFAM" id="SSF48008">
    <property type="entry name" value="GntR ligand-binding domain-like"/>
    <property type="match status" value="1"/>
</dbReference>
<organism evidence="5 6">
    <name type="scientific">Lachnoanaerobaculum orale</name>
    <dbReference type="NCBI Taxonomy" id="979627"/>
    <lineage>
        <taxon>Bacteria</taxon>
        <taxon>Bacillati</taxon>
        <taxon>Bacillota</taxon>
        <taxon>Clostridia</taxon>
        <taxon>Lachnospirales</taxon>
        <taxon>Lachnospiraceae</taxon>
        <taxon>Lachnoanaerobaculum</taxon>
    </lineage>
</organism>
<evidence type="ECO:0000256" key="1">
    <source>
        <dbReference type="ARBA" id="ARBA00023015"/>
    </source>
</evidence>
<dbReference type="PROSITE" id="PS50949">
    <property type="entry name" value="HTH_GNTR"/>
    <property type="match status" value="1"/>
</dbReference>
<evidence type="ECO:0000313" key="5">
    <source>
        <dbReference type="EMBL" id="RRJ17199.1"/>
    </source>
</evidence>